<dbReference type="PROSITE" id="PS50926">
    <property type="entry name" value="TRAM"/>
    <property type="match status" value="1"/>
</dbReference>
<reference evidence="10" key="1">
    <citation type="submission" date="2018-06" db="EMBL/GenBank/DDBJ databases">
        <authorList>
            <person name="Zhirakovskaya E."/>
        </authorList>
    </citation>
    <scope>NUCLEOTIDE SEQUENCE</scope>
</reference>
<evidence type="ECO:0000256" key="5">
    <source>
        <dbReference type="ARBA" id="ARBA00023004"/>
    </source>
</evidence>
<dbReference type="PROSITE" id="PS51918">
    <property type="entry name" value="RADICAL_SAM"/>
    <property type="match status" value="1"/>
</dbReference>
<dbReference type="InterPro" id="IPR007197">
    <property type="entry name" value="rSAM"/>
</dbReference>
<dbReference type="EC" id="2.8.4.3" evidence="10"/>
<dbReference type="GO" id="GO:0046872">
    <property type="term" value="F:metal ion binding"/>
    <property type="evidence" value="ECO:0007669"/>
    <property type="project" value="UniProtKB-KW"/>
</dbReference>
<dbReference type="InterPro" id="IPR006638">
    <property type="entry name" value="Elp3/MiaA/NifB-like_rSAM"/>
</dbReference>
<evidence type="ECO:0000313" key="10">
    <source>
        <dbReference type="EMBL" id="VAW33679.1"/>
    </source>
</evidence>
<comment type="cofactor">
    <cofactor evidence="1">
        <name>[4Fe-4S] cluster</name>
        <dbReference type="ChEBI" id="CHEBI:49883"/>
    </cofactor>
</comment>
<gene>
    <name evidence="10" type="ORF">MNBD_DELTA03-1666</name>
</gene>
<feature type="domain" description="Radical SAM core" evidence="9">
    <location>
        <begin position="72"/>
        <end position="302"/>
    </location>
</feature>
<dbReference type="Pfam" id="PF04055">
    <property type="entry name" value="Radical_SAM"/>
    <property type="match status" value="1"/>
</dbReference>
<dbReference type="CDD" id="cd01335">
    <property type="entry name" value="Radical_SAM"/>
    <property type="match status" value="1"/>
</dbReference>
<dbReference type="SMART" id="SM00729">
    <property type="entry name" value="Elp3"/>
    <property type="match status" value="1"/>
</dbReference>
<dbReference type="SUPFAM" id="SSF102114">
    <property type="entry name" value="Radical SAM enzymes"/>
    <property type="match status" value="1"/>
</dbReference>
<organism evidence="10">
    <name type="scientific">hydrothermal vent metagenome</name>
    <dbReference type="NCBI Taxonomy" id="652676"/>
    <lineage>
        <taxon>unclassified sequences</taxon>
        <taxon>metagenomes</taxon>
        <taxon>ecological metagenomes</taxon>
    </lineage>
</organism>
<evidence type="ECO:0000256" key="4">
    <source>
        <dbReference type="ARBA" id="ARBA00022723"/>
    </source>
</evidence>
<evidence type="ECO:0000256" key="1">
    <source>
        <dbReference type="ARBA" id="ARBA00001966"/>
    </source>
</evidence>
<dbReference type="FunFam" id="3.80.30.20:FF:000001">
    <property type="entry name" value="tRNA-2-methylthio-N(6)-dimethylallyladenosine synthase 2"/>
    <property type="match status" value="1"/>
</dbReference>
<sequence length="368" mass="41597">PEMIIGVAGCVAQQEGDKLLARLPYVDLVLGTQNIYKLPELIGKIKSGRRRQTAVSQSADFEIPSYLPDLRRGPDYKRFVTIMQGCNNFCTYCVVPYTRGREVSRKMADILAEIRHLISHGVKEITLLGQNVNSYGHDLARQVNFSTLLRETAAVEGLKRLRFTTSNPKDLNDDLIKCFAELDIICPHFHLPVQSGSNNVLKRMNRHYTIEHYRDRAAALRAARPDIALTTDIIIGFPGETEDDFQATMALVREIRYHGAYSFKYSDRPQARSAAFADKLPEEVKSRRLSLLQEEINRIAAERNKEYVGRVEEVMIEGKSRHNPGQWSGRTTANQIVNFKSSASLNPGDLVDITITEACRHSLRGQHD</sequence>
<dbReference type="SFLD" id="SFLDS00029">
    <property type="entry name" value="Radical_SAM"/>
    <property type="match status" value="1"/>
</dbReference>
<keyword evidence="6" id="KW-0411">Iron-sulfur</keyword>
<evidence type="ECO:0000256" key="3">
    <source>
        <dbReference type="ARBA" id="ARBA00022691"/>
    </source>
</evidence>
<protein>
    <submittedName>
        <fullName evidence="10">tRNA-i(6)A37 methylthiotransferase</fullName>
        <ecNumber evidence="10">2.8.4.3</ecNumber>
    </submittedName>
</protein>
<dbReference type="InterPro" id="IPR058240">
    <property type="entry name" value="rSAM_sf"/>
</dbReference>
<accession>A0A3B0VA23</accession>
<dbReference type="GO" id="GO:0051539">
    <property type="term" value="F:4 iron, 4 sulfur cluster binding"/>
    <property type="evidence" value="ECO:0007669"/>
    <property type="project" value="UniProtKB-KW"/>
</dbReference>
<dbReference type="GO" id="GO:0035597">
    <property type="term" value="F:tRNA-2-methylthio-N(6)-dimethylallyladenosine(37) synthase activity"/>
    <property type="evidence" value="ECO:0007669"/>
    <property type="project" value="UniProtKB-EC"/>
</dbReference>
<name>A0A3B0VA23_9ZZZZ</name>
<dbReference type="InterPro" id="IPR013848">
    <property type="entry name" value="Methylthiotransferase_N"/>
</dbReference>
<dbReference type="NCBIfam" id="TIGR00089">
    <property type="entry name" value="MiaB/RimO family radical SAM methylthiotransferase"/>
    <property type="match status" value="1"/>
</dbReference>
<dbReference type="InterPro" id="IPR002792">
    <property type="entry name" value="TRAM_dom"/>
</dbReference>
<keyword evidence="10" id="KW-0808">Transferase</keyword>
<dbReference type="SFLD" id="SFLDG01082">
    <property type="entry name" value="B12-binding_domain_containing"/>
    <property type="match status" value="1"/>
</dbReference>
<feature type="domain" description="TRAM" evidence="7">
    <location>
        <begin position="305"/>
        <end position="368"/>
    </location>
</feature>
<dbReference type="InterPro" id="IPR038135">
    <property type="entry name" value="Methylthiotransferase_N_sf"/>
</dbReference>
<dbReference type="AlphaFoldDB" id="A0A3B0VA23"/>
<keyword evidence="3" id="KW-0949">S-adenosyl-L-methionine</keyword>
<feature type="non-terminal residue" evidence="10">
    <location>
        <position position="1"/>
    </location>
</feature>
<dbReference type="NCBIfam" id="TIGR01574">
    <property type="entry name" value="miaB-methiolase"/>
    <property type="match status" value="1"/>
</dbReference>
<feature type="domain" description="MTTase N-terminal" evidence="8">
    <location>
        <begin position="1"/>
        <end position="47"/>
    </location>
</feature>
<dbReference type="PANTHER" id="PTHR43020:SF2">
    <property type="entry name" value="MITOCHONDRIAL TRNA METHYLTHIOTRANSFERASE CDK5RAP1"/>
    <property type="match status" value="1"/>
</dbReference>
<evidence type="ECO:0000256" key="6">
    <source>
        <dbReference type="ARBA" id="ARBA00023014"/>
    </source>
</evidence>
<dbReference type="InterPro" id="IPR020612">
    <property type="entry name" value="Methylthiotransferase_CS"/>
</dbReference>
<dbReference type="Gene3D" id="3.40.50.12160">
    <property type="entry name" value="Methylthiotransferase, N-terminal domain"/>
    <property type="match status" value="1"/>
</dbReference>
<dbReference type="PANTHER" id="PTHR43020">
    <property type="entry name" value="CDK5 REGULATORY SUBUNIT-ASSOCIATED PROTEIN 1"/>
    <property type="match status" value="1"/>
</dbReference>
<dbReference type="InterPro" id="IPR023404">
    <property type="entry name" value="rSAM_horseshoe"/>
</dbReference>
<evidence type="ECO:0000256" key="2">
    <source>
        <dbReference type="ARBA" id="ARBA00022485"/>
    </source>
</evidence>
<dbReference type="InterPro" id="IPR005839">
    <property type="entry name" value="Methylthiotransferase"/>
</dbReference>
<evidence type="ECO:0000259" key="7">
    <source>
        <dbReference type="PROSITE" id="PS50926"/>
    </source>
</evidence>
<dbReference type="PROSITE" id="PS01278">
    <property type="entry name" value="MTTASE_RADICAL"/>
    <property type="match status" value="1"/>
</dbReference>
<dbReference type="SFLD" id="SFLDG01061">
    <property type="entry name" value="methylthiotransferase"/>
    <property type="match status" value="1"/>
</dbReference>
<evidence type="ECO:0000259" key="9">
    <source>
        <dbReference type="PROSITE" id="PS51918"/>
    </source>
</evidence>
<dbReference type="EMBL" id="UOEX01000052">
    <property type="protein sequence ID" value="VAW33679.1"/>
    <property type="molecule type" value="Genomic_DNA"/>
</dbReference>
<proteinExistence type="predicted"/>
<keyword evidence="4" id="KW-0479">Metal-binding</keyword>
<dbReference type="PROSITE" id="PS51449">
    <property type="entry name" value="MTTASE_N"/>
    <property type="match status" value="1"/>
</dbReference>
<evidence type="ECO:0000259" key="8">
    <source>
        <dbReference type="PROSITE" id="PS51449"/>
    </source>
</evidence>
<keyword evidence="2" id="KW-0004">4Fe-4S</keyword>
<dbReference type="Pfam" id="PF01938">
    <property type="entry name" value="TRAM"/>
    <property type="match status" value="1"/>
</dbReference>
<dbReference type="Gene3D" id="3.80.30.20">
    <property type="entry name" value="tm_1862 like domain"/>
    <property type="match status" value="1"/>
</dbReference>
<dbReference type="GO" id="GO:0005829">
    <property type="term" value="C:cytosol"/>
    <property type="evidence" value="ECO:0007669"/>
    <property type="project" value="TreeGrafter"/>
</dbReference>
<keyword evidence="5" id="KW-0408">Iron</keyword>